<evidence type="ECO:0000313" key="4">
    <source>
        <dbReference type="EMBL" id="KAF6222882.1"/>
    </source>
</evidence>
<feature type="region of interest" description="Disordered" evidence="2">
    <location>
        <begin position="1"/>
        <end position="92"/>
    </location>
</feature>
<feature type="compositionally biased region" description="Pro residues" evidence="2">
    <location>
        <begin position="504"/>
        <end position="515"/>
    </location>
</feature>
<name>A0A8H6CG72_9LECA</name>
<accession>A0A8H6CG72</accession>
<sequence length="604" mass="66973">MLRSATPQQRRTVSDSLSPQEESYQSVTESDNRVNGSLRRKGSFSFLRRSKSRERSTSRSSTPARKLSKKDRSRVRQQEMMQEQIPSPPPRIPIIPHPPDLQGFGGEDTRPDSVAIMSNRAGGSFKYRLAQKSSQETLGSDMYRGMPVPPVPPIPPIPGTATKYYVDAFPRTESLVHRGRYSYASSAISTINSPRKIRRRKDPTPFNILVVGTKNSGKTSFLNFLQISLALPLSKRRQQSRDDDYFIVSPASTGAFSNFTSQYVETEIEGERIGVTLWDSEGLEANGVDLQLQTMTTFIESKFEDTFNEESKVARAPGLRDTHVHCVFLVLDPRRLDANMAAAQRANEINGVKDRANSFVRGRPESSVSGLDENLDLNVLRALKGKTTVVPVIAKADTITSAHMVHLKRAVWDSLKSNGLETLEAITQDDDEDEGSDASAEGPKNNHLDERDGEVIKTEGDKFSITSVLSSSSDSSSAFSASDFDLAKPGKPSKFSPVRTPSSPTVPTPPPAEPPALPLSIISPDPYEPDVIGRKFPWGLADPMNAEHCDFVKLKQTVFTEWRGDLREASRQLWYEGWRTSRLNKKARRDGGLVGDARSQMWAS</sequence>
<feature type="region of interest" description="Disordered" evidence="2">
    <location>
        <begin position="427"/>
        <end position="457"/>
    </location>
</feature>
<dbReference type="FunFam" id="3.40.50.300:FF:001827">
    <property type="entry name" value="Septin"/>
    <property type="match status" value="1"/>
</dbReference>
<protein>
    <recommendedName>
        <fullName evidence="3">Septin-type G domain-containing protein</fullName>
    </recommendedName>
</protein>
<proteinExistence type="inferred from homology"/>
<dbReference type="PROSITE" id="PS51719">
    <property type="entry name" value="G_SEPTIN"/>
    <property type="match status" value="1"/>
</dbReference>
<reference evidence="4 5" key="1">
    <citation type="journal article" date="2020" name="Genomics">
        <title>Complete, high-quality genomes from long-read metagenomic sequencing of two wolf lichen thalli reveals enigmatic genome architecture.</title>
        <authorList>
            <person name="McKenzie S.K."/>
            <person name="Walston R.F."/>
            <person name="Allen J.L."/>
        </authorList>
    </citation>
    <scope>NUCLEOTIDE SEQUENCE [LARGE SCALE GENOMIC DNA]</scope>
    <source>
        <strain evidence="4">WasteWater1</strain>
    </source>
</reference>
<dbReference type="PANTHER" id="PTHR18884">
    <property type="entry name" value="SEPTIN"/>
    <property type="match status" value="1"/>
</dbReference>
<feature type="compositionally biased region" description="Polar residues" evidence="2">
    <location>
        <begin position="1"/>
        <end position="35"/>
    </location>
</feature>
<feature type="compositionally biased region" description="Acidic residues" evidence="2">
    <location>
        <begin position="427"/>
        <end position="436"/>
    </location>
</feature>
<evidence type="ECO:0000313" key="5">
    <source>
        <dbReference type="Proteomes" id="UP000593566"/>
    </source>
</evidence>
<feature type="compositionally biased region" description="Basic residues" evidence="2">
    <location>
        <begin position="38"/>
        <end position="52"/>
    </location>
</feature>
<dbReference type="InterPro" id="IPR027417">
    <property type="entry name" value="P-loop_NTPase"/>
</dbReference>
<gene>
    <name evidence="4" type="ORF">HO133_000933</name>
</gene>
<dbReference type="GeneID" id="59329351"/>
<keyword evidence="1" id="KW-0547">Nucleotide-binding</keyword>
<evidence type="ECO:0000259" key="3">
    <source>
        <dbReference type="PROSITE" id="PS51719"/>
    </source>
</evidence>
<feature type="domain" description="Septin-type G" evidence="3">
    <location>
        <begin position="202"/>
        <end position="585"/>
    </location>
</feature>
<keyword evidence="1" id="KW-0342">GTP-binding</keyword>
<evidence type="ECO:0000256" key="1">
    <source>
        <dbReference type="RuleBase" id="RU004560"/>
    </source>
</evidence>
<comment type="caution">
    <text evidence="4">The sequence shown here is derived from an EMBL/GenBank/DDBJ whole genome shotgun (WGS) entry which is preliminary data.</text>
</comment>
<dbReference type="Gene3D" id="3.40.50.300">
    <property type="entry name" value="P-loop containing nucleotide triphosphate hydrolases"/>
    <property type="match status" value="1"/>
</dbReference>
<dbReference type="Proteomes" id="UP000593566">
    <property type="component" value="Unassembled WGS sequence"/>
</dbReference>
<feature type="compositionally biased region" description="Basic and acidic residues" evidence="2">
    <location>
        <begin position="444"/>
        <end position="457"/>
    </location>
</feature>
<dbReference type="GO" id="GO:0005525">
    <property type="term" value="F:GTP binding"/>
    <property type="evidence" value="ECO:0007669"/>
    <property type="project" value="UniProtKB-KW"/>
</dbReference>
<organism evidence="4 5">
    <name type="scientific">Letharia lupina</name>
    <dbReference type="NCBI Taxonomy" id="560253"/>
    <lineage>
        <taxon>Eukaryota</taxon>
        <taxon>Fungi</taxon>
        <taxon>Dikarya</taxon>
        <taxon>Ascomycota</taxon>
        <taxon>Pezizomycotina</taxon>
        <taxon>Lecanoromycetes</taxon>
        <taxon>OSLEUM clade</taxon>
        <taxon>Lecanoromycetidae</taxon>
        <taxon>Lecanorales</taxon>
        <taxon>Lecanorineae</taxon>
        <taxon>Parmeliaceae</taxon>
        <taxon>Letharia</taxon>
    </lineage>
</organism>
<feature type="compositionally biased region" description="Basic residues" evidence="2">
    <location>
        <begin position="66"/>
        <end position="75"/>
    </location>
</feature>
<dbReference type="InterPro" id="IPR030379">
    <property type="entry name" value="G_SEPTIN_dom"/>
</dbReference>
<dbReference type="Pfam" id="PF00735">
    <property type="entry name" value="Septin"/>
    <property type="match status" value="3"/>
</dbReference>
<feature type="region of interest" description="Disordered" evidence="2">
    <location>
        <begin position="490"/>
        <end position="515"/>
    </location>
</feature>
<evidence type="ECO:0000256" key="2">
    <source>
        <dbReference type="SAM" id="MobiDB-lite"/>
    </source>
</evidence>
<dbReference type="RefSeq" id="XP_037152228.1">
    <property type="nucleotide sequence ID" value="XM_037291866.1"/>
</dbReference>
<comment type="similarity">
    <text evidence="1">Belongs to the TRAFAC class TrmE-Era-EngA-EngB-Septin-like GTPase superfamily. Septin GTPase family.</text>
</comment>
<dbReference type="AlphaFoldDB" id="A0A8H6CG72"/>
<keyword evidence="5" id="KW-1185">Reference proteome</keyword>
<dbReference type="EMBL" id="JACCJB010000011">
    <property type="protein sequence ID" value="KAF6222882.1"/>
    <property type="molecule type" value="Genomic_DNA"/>
</dbReference>
<dbReference type="SUPFAM" id="SSF52540">
    <property type="entry name" value="P-loop containing nucleoside triphosphate hydrolases"/>
    <property type="match status" value="1"/>
</dbReference>